<dbReference type="AlphaFoldDB" id="A0A1H7IEP0"/>
<name>A0A1H7IEP0_9PROT</name>
<dbReference type="SUPFAM" id="SSF52833">
    <property type="entry name" value="Thioredoxin-like"/>
    <property type="match status" value="1"/>
</dbReference>
<sequence>MAIASKSAAPDSPVLVVYGRENCHLCQNMLAALREWQERVCFHLEVVDVDSDDVLKSRYGERVPVLEAGGKEICHYYLDHVALDAYFSKIR</sequence>
<dbReference type="Proteomes" id="UP000198620">
    <property type="component" value="Unassembled WGS sequence"/>
</dbReference>
<gene>
    <name evidence="1" type="ORF">SAMN05216387_102123</name>
</gene>
<organism evidence="1 2">
    <name type="scientific">Nitrosovibrio tenuis</name>
    <dbReference type="NCBI Taxonomy" id="1233"/>
    <lineage>
        <taxon>Bacteria</taxon>
        <taxon>Pseudomonadati</taxon>
        <taxon>Pseudomonadota</taxon>
        <taxon>Betaproteobacteria</taxon>
        <taxon>Nitrosomonadales</taxon>
        <taxon>Nitrosomonadaceae</taxon>
        <taxon>Nitrosovibrio</taxon>
    </lineage>
</organism>
<protein>
    <submittedName>
        <fullName evidence="1">Glutaredoxin-like domain</fullName>
    </submittedName>
</protein>
<accession>A0A1H7IEP0</accession>
<dbReference type="RefSeq" id="WP_245727630.1">
    <property type="nucleotide sequence ID" value="NZ_FOBH01000002.1"/>
</dbReference>
<dbReference type="STRING" id="1233.SAMN05216387_102123"/>
<proteinExistence type="predicted"/>
<dbReference type="Pfam" id="PF05768">
    <property type="entry name" value="Glrx-like"/>
    <property type="match status" value="1"/>
</dbReference>
<evidence type="ECO:0000313" key="2">
    <source>
        <dbReference type="Proteomes" id="UP000198620"/>
    </source>
</evidence>
<dbReference type="InterPro" id="IPR036249">
    <property type="entry name" value="Thioredoxin-like_sf"/>
</dbReference>
<reference evidence="1 2" key="1">
    <citation type="submission" date="2016-10" db="EMBL/GenBank/DDBJ databases">
        <authorList>
            <person name="de Groot N.N."/>
        </authorList>
    </citation>
    <scope>NUCLEOTIDE SEQUENCE [LARGE SCALE GENOMIC DNA]</scope>
    <source>
        <strain evidence="1 2">Nv1</strain>
    </source>
</reference>
<evidence type="ECO:0000313" key="1">
    <source>
        <dbReference type="EMBL" id="SEK59990.1"/>
    </source>
</evidence>
<keyword evidence="2" id="KW-1185">Reference proteome</keyword>
<dbReference type="Gene3D" id="3.40.30.10">
    <property type="entry name" value="Glutaredoxin"/>
    <property type="match status" value="1"/>
</dbReference>
<dbReference type="EMBL" id="FOBH01000002">
    <property type="protein sequence ID" value="SEK59990.1"/>
    <property type="molecule type" value="Genomic_DNA"/>
</dbReference>
<dbReference type="InterPro" id="IPR008554">
    <property type="entry name" value="Glutaredoxin-like"/>
</dbReference>